<dbReference type="InterPro" id="IPR045269">
    <property type="entry name" value="Atg1-like"/>
</dbReference>
<dbReference type="InterPro" id="IPR008984">
    <property type="entry name" value="SMAD_FHA_dom_sf"/>
</dbReference>
<evidence type="ECO:0000259" key="11">
    <source>
        <dbReference type="PROSITE" id="PS50011"/>
    </source>
</evidence>
<evidence type="ECO:0000313" key="12">
    <source>
        <dbReference type="EMBL" id="KAJ9134010.1"/>
    </source>
</evidence>
<dbReference type="Proteomes" id="UP001174694">
    <property type="component" value="Unassembled WGS sequence"/>
</dbReference>
<evidence type="ECO:0000256" key="9">
    <source>
        <dbReference type="SAM" id="MobiDB-lite"/>
    </source>
</evidence>
<feature type="compositionally biased region" description="Polar residues" evidence="9">
    <location>
        <begin position="695"/>
        <end position="723"/>
    </location>
</feature>
<evidence type="ECO:0000256" key="7">
    <source>
        <dbReference type="ARBA" id="ARBA00030237"/>
    </source>
</evidence>
<dbReference type="EMBL" id="JANBVO010000046">
    <property type="protein sequence ID" value="KAJ9134010.1"/>
    <property type="molecule type" value="Genomic_DNA"/>
</dbReference>
<dbReference type="PANTHER" id="PTHR24348">
    <property type="entry name" value="SERINE/THREONINE-PROTEIN KINASE UNC-51-RELATED"/>
    <property type="match status" value="1"/>
</dbReference>
<dbReference type="SMART" id="SM00240">
    <property type="entry name" value="FHA"/>
    <property type="match status" value="1"/>
</dbReference>
<dbReference type="SMART" id="SM00220">
    <property type="entry name" value="S_TKc"/>
    <property type="match status" value="1"/>
</dbReference>
<evidence type="ECO:0000313" key="13">
    <source>
        <dbReference type="Proteomes" id="UP001174694"/>
    </source>
</evidence>
<dbReference type="GO" id="GO:0006914">
    <property type="term" value="P:autophagy"/>
    <property type="evidence" value="ECO:0007669"/>
    <property type="project" value="UniProtKB-KW"/>
</dbReference>
<dbReference type="PROSITE" id="PS00107">
    <property type="entry name" value="PROTEIN_KINASE_ATP"/>
    <property type="match status" value="1"/>
</dbReference>
<keyword evidence="6" id="KW-0072">Autophagy</keyword>
<evidence type="ECO:0000256" key="1">
    <source>
        <dbReference type="ARBA" id="ARBA00004623"/>
    </source>
</evidence>
<dbReference type="Gene3D" id="2.60.200.20">
    <property type="match status" value="1"/>
</dbReference>
<dbReference type="Pfam" id="PF00498">
    <property type="entry name" value="FHA"/>
    <property type="match status" value="1"/>
</dbReference>
<evidence type="ECO:0000256" key="8">
    <source>
        <dbReference type="PROSITE-ProRule" id="PRU10141"/>
    </source>
</evidence>
<dbReference type="PROSITE" id="PS50011">
    <property type="entry name" value="PROTEIN_KINASE_DOM"/>
    <property type="match status" value="1"/>
</dbReference>
<comment type="subcellular location">
    <subcellularLocation>
        <location evidence="1">Preautophagosomal structure membrane</location>
        <topology evidence="1">Peripheral membrane protein</topology>
    </subcellularLocation>
</comment>
<reference evidence="12" key="1">
    <citation type="submission" date="2022-07" db="EMBL/GenBank/DDBJ databases">
        <title>Fungi with potential for degradation of polypropylene.</title>
        <authorList>
            <person name="Gostincar C."/>
        </authorList>
    </citation>
    <scope>NUCLEOTIDE SEQUENCE</scope>
    <source>
        <strain evidence="12">EXF-13308</strain>
    </source>
</reference>
<gene>
    <name evidence="12" type="ORF">NKR23_g10445</name>
</gene>
<feature type="region of interest" description="Disordered" evidence="9">
    <location>
        <begin position="774"/>
        <end position="793"/>
    </location>
</feature>
<keyword evidence="12" id="KW-0418">Kinase</keyword>
<keyword evidence="3" id="KW-0813">Transport</keyword>
<evidence type="ECO:0000256" key="3">
    <source>
        <dbReference type="ARBA" id="ARBA00022448"/>
    </source>
</evidence>
<feature type="region of interest" description="Disordered" evidence="9">
    <location>
        <begin position="688"/>
        <end position="723"/>
    </location>
</feature>
<evidence type="ECO:0000256" key="5">
    <source>
        <dbReference type="ARBA" id="ARBA00022840"/>
    </source>
</evidence>
<dbReference type="PROSITE" id="PS00108">
    <property type="entry name" value="PROTEIN_KINASE_ST"/>
    <property type="match status" value="1"/>
</dbReference>
<feature type="region of interest" description="Disordered" evidence="9">
    <location>
        <begin position="1"/>
        <end position="28"/>
    </location>
</feature>
<dbReference type="AlphaFoldDB" id="A0AA38R578"/>
<dbReference type="InterPro" id="IPR000253">
    <property type="entry name" value="FHA_dom"/>
</dbReference>
<evidence type="ECO:0000256" key="4">
    <source>
        <dbReference type="ARBA" id="ARBA00022741"/>
    </source>
</evidence>
<evidence type="ECO:0000256" key="6">
    <source>
        <dbReference type="ARBA" id="ARBA00023006"/>
    </source>
</evidence>
<feature type="region of interest" description="Disordered" evidence="9">
    <location>
        <begin position="1199"/>
        <end position="1233"/>
    </location>
</feature>
<evidence type="ECO:0000256" key="2">
    <source>
        <dbReference type="ARBA" id="ARBA00005575"/>
    </source>
</evidence>
<keyword evidence="12" id="KW-0808">Transferase</keyword>
<dbReference type="SUPFAM" id="SSF56112">
    <property type="entry name" value="Protein kinase-like (PK-like)"/>
    <property type="match status" value="1"/>
</dbReference>
<sequence>MDHDESQPTQQATQNVVDPRRLGKQNSGFSDDDISDIICLLLPYSEAARQEVADIALSTSQHMVRREDADNVDLNCSAEVNARGFGTSPYTSGEHAVVLRLSAQVKNPLQGFTFGRNSTRCDICFTKDPLRRLSNIHFRIYLNEYGVLMLEDQSTNGTVVDGTLLKFRSRQTNETRRTLSSGSIISILMHEVSLDLAFLVRIPKREGDYEALYRRKMRSYLNNLQFLAAGQAETMKPGPTGHVDLFPATEQAGDIGAARLRLESGDQVHQGDRGVERFPREWTGSEKYNRVGQIGKGAFATVYKVTSKFTGTPYAAKELDKRKFMKNGVLDQKVENEMTIMQNVQHPNIVQYIEHLDFDNRLFIIIMEYVPGGDLGRLISESGPLPESVVKQMSSQLLDALGYLHEKNITHRDVKPDNILIQSHEPFKVKLTDFGLSKMVDNEQTFLRTFCGTLLYCAPEVYTEYAEYDEYGRRHPRNRRRHQALGQRYGHAVDIWSLGGVLFYALTGSPPYPARTGISYTELLNQIMTRDLDISPLVGVHVTTNGIDFLSQMLNRRPEHRATVRSLQAHTWLVGPGVLQPPLSPDEISDDGLGKKASQLSLGGDESLERISESGDEIIEDDVVSEDLLEDYDSQKENYTFGHMAQPQRLFGEVNVSAIGSSGVIPANRLNLPISAVSSDLTNMLTGSEIPDSYESGNLSTSGQQKRTQHTQSGDAASALGQSKTVDELNNMTFDMSSQSLGGAESILEGLNMKSLVPTNFHYAVQNSFTASKRKPSFGTSEEFDTERDAFSGKPNLKRLKSETQVGSVVDVGEEDHYSLYASVPPVSRLQSGRQIDTPVNKSRYWDAQDRKTWHLRYPEMTQLQHDAFRSAAETRGEVFAPGRSPLWELAMRHFPPTRLPVAGVERSASPLLDAADNPASKGGDAYTPEREDLAPPPPTLGPNDAEYLAESQRQDTQIILPIRTDLTRNGIVASLQSAAGSVVQGISVPVEQSLTSWGRALDNTNVYTPKTEAKVPKYALKLILWKEGYDPSKNFRPWNNVATSLDDFHFYISTKATNGIQINGTIVPSHEPKNPSSVAKNWVRVYDGDIITVWGAGDDSKQTTRLIFRCNWGGSSRPRPSAVVRPSLVPGHIAKRLDEATIRAERRMGGLAERESRIEEADAEFHERLKNIERERERSRVFEQKRFQACRILAMKASRRNSPAGGPPVALSPGGDSTTQPSVVAAGGNSLSAPVMDGVRSVPAFRHAEPSTEALRAMAEQS</sequence>
<evidence type="ECO:0000259" key="10">
    <source>
        <dbReference type="PROSITE" id="PS50006"/>
    </source>
</evidence>
<dbReference type="InterPro" id="IPR017441">
    <property type="entry name" value="Protein_kinase_ATP_BS"/>
</dbReference>
<dbReference type="GO" id="GO:0010506">
    <property type="term" value="P:regulation of autophagy"/>
    <property type="evidence" value="ECO:0007669"/>
    <property type="project" value="InterPro"/>
</dbReference>
<dbReference type="InterPro" id="IPR000719">
    <property type="entry name" value="Prot_kinase_dom"/>
</dbReference>
<dbReference type="GO" id="GO:0005524">
    <property type="term" value="F:ATP binding"/>
    <property type="evidence" value="ECO:0007669"/>
    <property type="project" value="UniProtKB-UniRule"/>
</dbReference>
<protein>
    <recommendedName>
        <fullName evidence="7">Autophagy-related protein 1</fullName>
    </recommendedName>
</protein>
<feature type="domain" description="Protein kinase" evidence="11">
    <location>
        <begin position="288"/>
        <end position="573"/>
    </location>
</feature>
<dbReference type="SUPFAM" id="SSF49879">
    <property type="entry name" value="SMAD/FHA domain"/>
    <property type="match status" value="1"/>
</dbReference>
<keyword evidence="5 8" id="KW-0067">ATP-binding</keyword>
<organism evidence="12 13">
    <name type="scientific">Pleurostoma richardsiae</name>
    <dbReference type="NCBI Taxonomy" id="41990"/>
    <lineage>
        <taxon>Eukaryota</taxon>
        <taxon>Fungi</taxon>
        <taxon>Dikarya</taxon>
        <taxon>Ascomycota</taxon>
        <taxon>Pezizomycotina</taxon>
        <taxon>Sordariomycetes</taxon>
        <taxon>Sordariomycetidae</taxon>
        <taxon>Calosphaeriales</taxon>
        <taxon>Pleurostomataceae</taxon>
        <taxon>Pleurostoma</taxon>
    </lineage>
</organism>
<keyword evidence="4 8" id="KW-0547">Nucleotide-binding</keyword>
<proteinExistence type="inferred from homology"/>
<dbReference type="Pfam" id="PF00069">
    <property type="entry name" value="Pkinase"/>
    <property type="match status" value="1"/>
</dbReference>
<name>A0AA38R578_9PEZI</name>
<keyword evidence="13" id="KW-1185">Reference proteome</keyword>
<accession>A0AA38R578</accession>
<dbReference type="InterPro" id="IPR008271">
    <property type="entry name" value="Ser/Thr_kinase_AS"/>
</dbReference>
<dbReference type="GO" id="GO:0034045">
    <property type="term" value="C:phagophore assembly site membrane"/>
    <property type="evidence" value="ECO:0007669"/>
    <property type="project" value="UniProtKB-SubCell"/>
</dbReference>
<dbReference type="Gene3D" id="1.10.510.10">
    <property type="entry name" value="Transferase(Phosphotransferase) domain 1"/>
    <property type="match status" value="1"/>
</dbReference>
<feature type="domain" description="FHA" evidence="10">
    <location>
        <begin position="112"/>
        <end position="165"/>
    </location>
</feature>
<dbReference type="InterPro" id="IPR011009">
    <property type="entry name" value="Kinase-like_dom_sf"/>
</dbReference>
<feature type="binding site" evidence="8">
    <location>
        <position position="317"/>
    </location>
    <ligand>
        <name>ATP</name>
        <dbReference type="ChEBI" id="CHEBI:30616"/>
    </ligand>
</feature>
<dbReference type="PROSITE" id="PS50006">
    <property type="entry name" value="FHA_DOMAIN"/>
    <property type="match status" value="1"/>
</dbReference>
<feature type="compositionally biased region" description="Polar residues" evidence="9">
    <location>
        <begin position="7"/>
        <end position="16"/>
    </location>
</feature>
<feature type="region of interest" description="Disordered" evidence="9">
    <location>
        <begin position="910"/>
        <end position="946"/>
    </location>
</feature>
<dbReference type="GO" id="GO:0004674">
    <property type="term" value="F:protein serine/threonine kinase activity"/>
    <property type="evidence" value="ECO:0007669"/>
    <property type="project" value="InterPro"/>
</dbReference>
<comment type="caution">
    <text evidence="12">The sequence shown here is derived from an EMBL/GenBank/DDBJ whole genome shotgun (WGS) entry which is preliminary data.</text>
</comment>
<comment type="similarity">
    <text evidence="2">Belongs to the protein kinase superfamily. CAMK Ser/Thr protein kinase family. CHEK2 subfamily.</text>
</comment>
<dbReference type="FunFam" id="3.30.200.20:FF:000470">
    <property type="entry name" value="Serine/threonine-protein kinase RAD53"/>
    <property type="match status" value="1"/>
</dbReference>